<feature type="domain" description="POTRA" evidence="10">
    <location>
        <begin position="48"/>
        <end position="115"/>
    </location>
</feature>
<dbReference type="InterPro" id="IPR023707">
    <property type="entry name" value="OM_assembly_BamA"/>
</dbReference>
<evidence type="ECO:0000256" key="9">
    <source>
        <dbReference type="NCBIfam" id="TIGR03303"/>
    </source>
</evidence>
<dbReference type="GO" id="GO:0009279">
    <property type="term" value="C:cell outer membrane"/>
    <property type="evidence" value="ECO:0007669"/>
    <property type="project" value="UniProtKB-SubCell"/>
</dbReference>
<dbReference type="PROSITE" id="PS51779">
    <property type="entry name" value="POTRA"/>
    <property type="match status" value="3"/>
</dbReference>
<dbReference type="Pfam" id="PF07244">
    <property type="entry name" value="POTRA"/>
    <property type="match status" value="5"/>
</dbReference>
<comment type="function">
    <text evidence="8">Part of the outer membrane protein assembly complex, which is involved in assembly and insertion of beta-barrel proteins into the outer membrane.</text>
</comment>
<dbReference type="HAMAP" id="MF_01430">
    <property type="entry name" value="OM_assembly_BamA"/>
    <property type="match status" value="1"/>
</dbReference>
<keyword evidence="5 8" id="KW-0677">Repeat</keyword>
<reference evidence="11 12" key="1">
    <citation type="submission" date="2020-01" db="EMBL/GenBank/DDBJ databases">
        <title>Sulfitobacter sediminilitoris sp. nov., isolated from a tidal flat.</title>
        <authorList>
            <person name="Park S."/>
            <person name="Yoon J.-H."/>
        </authorList>
    </citation>
    <scope>NUCLEOTIDE SEQUENCE [LARGE SCALE GENOMIC DNA]</scope>
    <source>
        <strain evidence="11 12">JBTF-M27</strain>
    </source>
</reference>
<comment type="similarity">
    <text evidence="8">Belongs to the BamA family.</text>
</comment>
<protein>
    <recommendedName>
        <fullName evidence="8 9">Outer membrane protein assembly factor BamA</fullName>
    </recommendedName>
</protein>
<evidence type="ECO:0000256" key="1">
    <source>
        <dbReference type="ARBA" id="ARBA00004370"/>
    </source>
</evidence>
<dbReference type="EMBL" id="JAABNT010000003">
    <property type="protein sequence ID" value="NEK22184.1"/>
    <property type="molecule type" value="Genomic_DNA"/>
</dbReference>
<dbReference type="Gene3D" id="3.10.20.310">
    <property type="entry name" value="membrane protein fhac"/>
    <property type="match status" value="5"/>
</dbReference>
<proteinExistence type="inferred from homology"/>
<evidence type="ECO:0000256" key="5">
    <source>
        <dbReference type="ARBA" id="ARBA00022737"/>
    </source>
</evidence>
<feature type="domain" description="POTRA" evidence="10">
    <location>
        <begin position="116"/>
        <end position="193"/>
    </location>
</feature>
<dbReference type="PIRSF" id="PIRSF006076">
    <property type="entry name" value="OM_assembly_OMP85"/>
    <property type="match status" value="1"/>
</dbReference>
<keyword evidence="4 8" id="KW-0732">Signal</keyword>
<dbReference type="InterPro" id="IPR039910">
    <property type="entry name" value="D15-like"/>
</dbReference>
<keyword evidence="3 8" id="KW-0812">Transmembrane</keyword>
<evidence type="ECO:0000256" key="6">
    <source>
        <dbReference type="ARBA" id="ARBA00023136"/>
    </source>
</evidence>
<dbReference type="PANTHER" id="PTHR12815">
    <property type="entry name" value="SORTING AND ASSEMBLY MACHINERY SAMM50 PROTEIN FAMILY MEMBER"/>
    <property type="match status" value="1"/>
</dbReference>
<organism evidence="11 12">
    <name type="scientific">Sulfitobacter sediminilitoris</name>
    <dbReference type="NCBI Taxonomy" id="2698830"/>
    <lineage>
        <taxon>Bacteria</taxon>
        <taxon>Pseudomonadati</taxon>
        <taxon>Pseudomonadota</taxon>
        <taxon>Alphaproteobacteria</taxon>
        <taxon>Rhodobacterales</taxon>
        <taxon>Roseobacteraceae</taxon>
        <taxon>Sulfitobacter</taxon>
    </lineage>
</organism>
<accession>A0A6P0CCS4</accession>
<evidence type="ECO:0000256" key="2">
    <source>
        <dbReference type="ARBA" id="ARBA00022452"/>
    </source>
</evidence>
<feature type="domain" description="POTRA" evidence="10">
    <location>
        <begin position="369"/>
        <end position="442"/>
    </location>
</feature>
<gene>
    <name evidence="8 11" type="primary">bamA</name>
    <name evidence="11" type="ORF">GV827_07195</name>
</gene>
<evidence type="ECO:0000313" key="12">
    <source>
        <dbReference type="Proteomes" id="UP000468591"/>
    </source>
</evidence>
<name>A0A6P0CCS4_9RHOB</name>
<keyword evidence="12" id="KW-1185">Reference proteome</keyword>
<evidence type="ECO:0000256" key="8">
    <source>
        <dbReference type="HAMAP-Rule" id="MF_01430"/>
    </source>
</evidence>
<dbReference type="InterPro" id="IPR010827">
    <property type="entry name" value="BamA/TamA_POTRA"/>
</dbReference>
<feature type="chain" id="PRO_5027187541" description="Outer membrane protein assembly factor BamA" evidence="8">
    <location>
        <begin position="46"/>
        <end position="785"/>
    </location>
</feature>
<dbReference type="Pfam" id="PF01103">
    <property type="entry name" value="Omp85"/>
    <property type="match status" value="1"/>
</dbReference>
<dbReference type="InterPro" id="IPR034746">
    <property type="entry name" value="POTRA"/>
</dbReference>
<evidence type="ECO:0000256" key="4">
    <source>
        <dbReference type="ARBA" id="ARBA00022729"/>
    </source>
</evidence>
<dbReference type="AlphaFoldDB" id="A0A6P0CCS4"/>
<dbReference type="Proteomes" id="UP000468591">
    <property type="component" value="Unassembled WGS sequence"/>
</dbReference>
<evidence type="ECO:0000256" key="7">
    <source>
        <dbReference type="ARBA" id="ARBA00023237"/>
    </source>
</evidence>
<feature type="signal peptide" evidence="8">
    <location>
        <begin position="1"/>
        <end position="45"/>
    </location>
</feature>
<comment type="subcellular location">
    <subcellularLocation>
        <location evidence="8">Cell outer membrane</location>
    </subcellularLocation>
    <subcellularLocation>
        <location evidence="1">Membrane</location>
    </subcellularLocation>
</comment>
<comment type="caution">
    <text evidence="11">The sequence shown here is derived from an EMBL/GenBank/DDBJ whole genome shotgun (WGS) entry which is preliminary data.</text>
</comment>
<evidence type="ECO:0000313" key="11">
    <source>
        <dbReference type="EMBL" id="NEK22184.1"/>
    </source>
</evidence>
<keyword evidence="2 8" id="KW-1134">Transmembrane beta strand</keyword>
<dbReference type="Gene3D" id="2.40.160.50">
    <property type="entry name" value="membrane protein fhac: a member of the omp85/tpsb transporter family"/>
    <property type="match status" value="1"/>
</dbReference>
<comment type="subunit">
    <text evidence="8">Part of the Bam complex.</text>
</comment>
<dbReference type="InterPro" id="IPR000184">
    <property type="entry name" value="Bac_surfAg_D15"/>
</dbReference>
<keyword evidence="7 8" id="KW-0998">Cell outer membrane</keyword>
<evidence type="ECO:0000259" key="10">
    <source>
        <dbReference type="PROSITE" id="PS51779"/>
    </source>
</evidence>
<dbReference type="GO" id="GO:0051205">
    <property type="term" value="P:protein insertion into membrane"/>
    <property type="evidence" value="ECO:0007669"/>
    <property type="project" value="UniProtKB-UniRule"/>
</dbReference>
<sequence precursor="true">MRLMTWGGAPIGQAQRSTFGTLLRSASVCAVLSAAWMAPAGYVQAQQYQFNSVQINGNERIGDSAILRQAGISRGQPVSAGQLNDAYQSLQSSGLFETVEIEPRGGTLVITVVELPTLNRVRFEGNQRIKDETLEQLVGSTERRVFNPAQAEADAAAIAEAYSTEGRIAARVQPRIIKRDQNRVDLIFEIFEGKNVEVERLSFVGNRQYSDRRLRRVLGTKQAGLFRRLVRRDTFVEGRVELDKQLLRDFYLSRGYVDMRTTAVNSEVTQERDGYFVSYNIVEGQQFKFGEINLVSEMPNVDAAVYRDIVKVRPGVVYSPTLVETDIARLERQAIRDGVDFMRVEPRVTRNDRDLTLDVTYVISRGPRVFVERIDIEGNTTTLDRVIRRQFDSVEGDPFNPREIRQAAERIRALNYFETAEVNAREGSSDEQVVVDVNVEEKPTGSLNFGGSFSNNDGFGVAISFAEENFLGRGQKLTLSVATAEDATRYGINFVEPALLGRDLAFGLNLDYAETNSSFTSYDTNRLIVQPTLSFPVSDNGRLSLRYTAEEIEMLERDPVENGPTIAGDIAAGAQWSSALGYEYTYDTRRTGLDPNAGILFQFSQDFAGLGGDSKFVKTVAKVTGEKRIYNEDVTLRATLEGGALAWREGTNRVVDRFLLGPNIIRGFEPGGIGPRDISGTSNDPLGGNLYVAARFEAEFPIGLPEEYGISGGVFYDVGNLWDLDDVNFNGGNIVGEGGSFRHVVGLSIFWETPVGPLQFNVSKALKSEDFDEEQTFEITLRTQF</sequence>
<dbReference type="GO" id="GO:0043165">
    <property type="term" value="P:Gram-negative-bacterium-type cell outer membrane assembly"/>
    <property type="evidence" value="ECO:0007669"/>
    <property type="project" value="UniProtKB-UniRule"/>
</dbReference>
<dbReference type="NCBIfam" id="TIGR03303">
    <property type="entry name" value="OM_YaeT"/>
    <property type="match status" value="1"/>
</dbReference>
<dbReference type="PANTHER" id="PTHR12815:SF23">
    <property type="entry name" value="OUTER MEMBRANE PROTEIN ASSEMBLY FACTOR BAMA"/>
    <property type="match status" value="1"/>
</dbReference>
<keyword evidence="6 8" id="KW-0472">Membrane</keyword>
<evidence type="ECO:0000256" key="3">
    <source>
        <dbReference type="ARBA" id="ARBA00022692"/>
    </source>
</evidence>